<dbReference type="Proteomes" id="UP000011083">
    <property type="component" value="Unassembled WGS sequence"/>
</dbReference>
<dbReference type="Pfam" id="PF16172">
    <property type="entry name" value="DOCK_N"/>
    <property type="match status" value="1"/>
</dbReference>
<dbReference type="InterPro" id="IPR027007">
    <property type="entry name" value="C2_DOCK-type_domain"/>
</dbReference>
<gene>
    <name evidence="12" type="ORF">ACA1_067840</name>
</gene>
<dbReference type="InterPro" id="IPR027357">
    <property type="entry name" value="DOCKER_dom"/>
</dbReference>
<evidence type="ECO:0000259" key="9">
    <source>
        <dbReference type="PROSITE" id="PS50002"/>
    </source>
</evidence>
<dbReference type="Gene3D" id="2.60.40.150">
    <property type="entry name" value="C2 domain"/>
    <property type="match status" value="1"/>
</dbReference>
<evidence type="ECO:0000256" key="1">
    <source>
        <dbReference type="ARBA" id="ARBA00004496"/>
    </source>
</evidence>
<feature type="region of interest" description="Disordered" evidence="8">
    <location>
        <begin position="2042"/>
        <end position="2101"/>
    </location>
</feature>
<dbReference type="GO" id="GO:0005886">
    <property type="term" value="C:plasma membrane"/>
    <property type="evidence" value="ECO:0007669"/>
    <property type="project" value="TreeGrafter"/>
</dbReference>
<keyword evidence="5" id="KW-0344">Guanine-nucleotide releasing factor</keyword>
<feature type="domain" description="C2 DOCK-type" evidence="10">
    <location>
        <begin position="441"/>
        <end position="599"/>
    </location>
</feature>
<name>L8HDE5_ACACF</name>
<dbReference type="PANTHER" id="PTHR45653">
    <property type="entry name" value="DEDICATOR OF CYTOKINESIS"/>
    <property type="match status" value="1"/>
</dbReference>
<feature type="compositionally biased region" description="Pro residues" evidence="8">
    <location>
        <begin position="1173"/>
        <end position="1184"/>
    </location>
</feature>
<feature type="compositionally biased region" description="Low complexity" evidence="8">
    <location>
        <begin position="1243"/>
        <end position="1253"/>
    </location>
</feature>
<dbReference type="EMBL" id="KB007857">
    <property type="protein sequence ID" value="ELR23200.1"/>
    <property type="molecule type" value="Genomic_DNA"/>
</dbReference>
<dbReference type="InterPro" id="IPR043162">
    <property type="entry name" value="DOCK_C_lobe_C"/>
</dbReference>
<dbReference type="SMART" id="SM00326">
    <property type="entry name" value="SH3"/>
    <property type="match status" value="1"/>
</dbReference>
<dbReference type="OMA" id="FCADTYG"/>
<feature type="domain" description="DOCKER" evidence="11">
    <location>
        <begin position="1596"/>
        <end position="2009"/>
    </location>
</feature>
<feature type="region of interest" description="Disordered" evidence="8">
    <location>
        <begin position="708"/>
        <end position="755"/>
    </location>
</feature>
<dbReference type="GO" id="GO:0031267">
    <property type="term" value="F:small GTPase binding"/>
    <property type="evidence" value="ECO:0007669"/>
    <property type="project" value="TreeGrafter"/>
</dbReference>
<feature type="domain" description="SH3" evidence="9">
    <location>
        <begin position="1"/>
        <end position="71"/>
    </location>
</feature>
<evidence type="ECO:0000256" key="7">
    <source>
        <dbReference type="PROSITE-ProRule" id="PRU00983"/>
    </source>
</evidence>
<evidence type="ECO:0000256" key="2">
    <source>
        <dbReference type="ARBA" id="ARBA00022443"/>
    </source>
</evidence>
<dbReference type="Pfam" id="PF20422">
    <property type="entry name" value="DHR-2_Lobe_B"/>
    <property type="match status" value="1"/>
</dbReference>
<dbReference type="PANTHER" id="PTHR45653:SF10">
    <property type="entry name" value="MYOBLAST CITY, ISOFORM B"/>
    <property type="match status" value="1"/>
</dbReference>
<accession>L8HDE5</accession>
<dbReference type="PROSITE" id="PS51651">
    <property type="entry name" value="DOCKER"/>
    <property type="match status" value="1"/>
</dbReference>
<evidence type="ECO:0000256" key="8">
    <source>
        <dbReference type="SAM" id="MobiDB-lite"/>
    </source>
</evidence>
<evidence type="ECO:0000256" key="4">
    <source>
        <dbReference type="ARBA" id="ARBA00022553"/>
    </source>
</evidence>
<keyword evidence="13" id="KW-1185">Reference proteome</keyword>
<evidence type="ECO:0000313" key="12">
    <source>
        <dbReference type="EMBL" id="ELR23200.1"/>
    </source>
</evidence>
<dbReference type="VEuPathDB" id="AmoebaDB:ACA1_067840"/>
<dbReference type="GO" id="GO:0005737">
    <property type="term" value="C:cytoplasm"/>
    <property type="evidence" value="ECO:0007669"/>
    <property type="project" value="UniProtKB-SubCell"/>
</dbReference>
<sequence length="2101" mass="230385">MEANSIFPYRPAAGAQFQLPFKIGDKIRIQEEIDGWYRGSLIIEAREGDSDRTPKEVKGIFPKTYVSITRELDDDPITKELRGVLREWGALMRQYYLERRMKEYTTIKDRMKVLLDWHRIITSPHTPPKALAELKPRVMSNIEEGRRLLGLDMIVKTPSGEPATENNTAVLKLYRMHQELASKDTTPGANKDASADKAKDKNPLTASRDLLGQQSSMVDLNAKSAKLISVTTAKEIAQHCLLLELKLSMCQVGEPTELYFSLYSARSGQNLTEEFKVGLTANGLPPDINAIGTMKSWFEVAELHGGDAYLVCRMVRKGQLVWDDSAKAKKEVKDDEALRRPFACGVMPLAELGLGLGKESEHSMKMFAPKEEEKFGTLPDLIIQNVASAYQSQPKGSLSLGLRLFGGTFDHVVKSFSDLSRFPLQQKLNINDSQNQNQVGRNDLYITLDSAIVASEAGDKNLELLVGVRDDNGYPVNNCFSSGTGEKPVTEFKSLVLHKCGSPVWKETIRVNVKPEDYPRCHLYFTFQSVGKKGAKVISNGFLRLTNADGTVATDGTKEVATFKPPRSVDERAFYLDAASSNKLAIRKGEVIKLKTTLCSTYLTQNASMLGLLQWRQQNDLAGMLNKFSFVDQNEIVKFLKETFDSLFAILVSPSCQGNTKLSLQVYDAIVNTIQLLYDEKQGQSTHRSALDSYIIHYQQAEVKPAASAPAPTAASAVPNHRQRNSVLGSPTGSGVPPTSPGLRRPGGSPDDADNNFSKMHKNLMFCLKEQFKELTTSTTPSPISGKKLIPTVKALEYLLKFILASRILYDRTNPQDALRTKEEFKCDMAGFFDVFNELMAQKADWLIGAQTLAVRHFSRFFAHLESLFSIQERSSIAGKFLDSVKGNTTTRLNVEKLLLIHSIISDSLFQNAGTSPLLAGHSSLSPPPAHNILIFVGSGARKQLMPVVLSNLKHFLSSSDRLEEKRECISVLFLLLEQLQTNLASETNVWDSGVASVLPEVLRCIDLMGQPGQQGDKAMQADIVMCLLSILYLLAPQNYQGFLHSLNGEDNIRNTLIALFRNLSSLISERPAFPENWFGLQMFQYSTISKVISIMNDILPFRLGFLSADGSGPTGAKPSSFGGGGSGIGPRTVGGPTSSLSSSVSSSPGGSSFRGPSPLTSSSSGTAGGPAPASPAPSRPTPGVPSRVGASPVSGGLVSSSPFNSPGGPASASYAGPAASSSVPIPARGGVANRFLQAVNTPGSPSGGSPVSSPSPSPSPSPSSPGFPRPGGPGGVAGARPVPATPPRSIPGAGGAAADVNRSSSMSPPPNGSAPSPVGSLGSSSSGTSGRLSNSPAAGGSSITGRGLPLPARRKAAADSGDSATVMERKVFEAFFTLTINFITAGPLTMEKFTAQKQSLIHTEYGDMRLPVMDHFKKVWNVLGPRQTLFIKALVGPFLELAMVEEPQLKEAGLTLYFSTLTREFSATRTFRGVETQTIDALDKIVNERFASSASNASLTGLSRSGSTIGRPVGAMITSATSTQAQQAADSFKKYFRATLNVRFEAEKDEALREHGLSFLQDMEKIVDLFTALRVLPKAYDDDRTEATMQLMQYLKQTDRQDKYVKYIHDLCKQHEANGHLVEAGLTLLLHAELYDWTEDTVPPMGPHQNSEIAWERKERLYFQAIDFFDHGKAWEKAIDLMEKLRFQYQRIFFDYEKLSNVLARQARFFSSIVSEERFYSDYFFVGFFGKGFPANLANRQFIFKGYELEHSRDFQARITALWPAAELLNFTEAPGEEVKNSYKQHLQIYTVKAASVEEMEAKEKVVNERMPPSIKKFLQGNDVKVFVYSKPFRKDKQKNKENEFEDLWIRNSYFMTADAFPGIRRRAEIVESRIIEVTPIQNAVNSIQSKNEELKEIIIKHGSSRDLNINPFTMVLNGVIDAAVAGGVAMYQKAFLTPAYASANPGDMPLINKLKNNILYQVDILEKGLNIHAIVCSADMAGLQEQLEIKYEQLKRGVEEYRAQLPEGWVVPTFKLPSSISAEMSEDIARLSKSPAVAKLSTRSESTDMLDRISNDSSGEIPTIPALSSSPNFKGTVKAKKAKSDKEKKEKKPARKDKS</sequence>
<evidence type="ECO:0000259" key="11">
    <source>
        <dbReference type="PROSITE" id="PS51651"/>
    </source>
</evidence>
<evidence type="ECO:0000313" key="13">
    <source>
        <dbReference type="Proteomes" id="UP000011083"/>
    </source>
</evidence>
<dbReference type="InterPro" id="IPR026791">
    <property type="entry name" value="DOCK"/>
</dbReference>
<feature type="compositionally biased region" description="Pro residues" evidence="8">
    <location>
        <begin position="1254"/>
        <end position="1272"/>
    </location>
</feature>
<dbReference type="CDD" id="cd08679">
    <property type="entry name" value="C2_DOCK180_related"/>
    <property type="match status" value="1"/>
</dbReference>
<dbReference type="InterPro" id="IPR035892">
    <property type="entry name" value="C2_domain_sf"/>
</dbReference>
<dbReference type="RefSeq" id="XP_004352728.1">
    <property type="nucleotide sequence ID" value="XM_004352676.1"/>
</dbReference>
<reference evidence="12 13" key="1">
    <citation type="journal article" date="2013" name="Genome Biol.">
        <title>Genome of Acanthamoeba castellanii highlights extensive lateral gene transfer and early evolution of tyrosine kinase signaling.</title>
        <authorList>
            <person name="Clarke M."/>
            <person name="Lohan A.J."/>
            <person name="Liu B."/>
            <person name="Lagkouvardos I."/>
            <person name="Roy S."/>
            <person name="Zafar N."/>
            <person name="Bertelli C."/>
            <person name="Schilde C."/>
            <person name="Kianianmomeni A."/>
            <person name="Burglin T.R."/>
            <person name="Frech C."/>
            <person name="Turcotte B."/>
            <person name="Kopec K.O."/>
            <person name="Synnott J.M."/>
            <person name="Choo C."/>
            <person name="Paponov I."/>
            <person name="Finkler A."/>
            <person name="Soon Heng Tan C."/>
            <person name="Hutchins A.P."/>
            <person name="Weinmeier T."/>
            <person name="Rattei T."/>
            <person name="Chu J.S."/>
            <person name="Gimenez G."/>
            <person name="Irimia M."/>
            <person name="Rigden D.J."/>
            <person name="Fitzpatrick D.A."/>
            <person name="Lorenzo-Morales J."/>
            <person name="Bateman A."/>
            <person name="Chiu C.H."/>
            <person name="Tang P."/>
            <person name="Hegemann P."/>
            <person name="Fromm H."/>
            <person name="Raoult D."/>
            <person name="Greub G."/>
            <person name="Miranda-Saavedra D."/>
            <person name="Chen N."/>
            <person name="Nash P."/>
            <person name="Ginger M.L."/>
            <person name="Horn M."/>
            <person name="Schaap P."/>
            <person name="Caler L."/>
            <person name="Loftus B."/>
        </authorList>
    </citation>
    <scope>NUCLEOTIDE SEQUENCE [LARGE SCALE GENOMIC DNA]</scope>
    <source>
        <strain evidence="12 13">Neff</strain>
    </source>
</reference>
<dbReference type="Pfam" id="PF20421">
    <property type="entry name" value="DHR-2_Lobe_C"/>
    <property type="match status" value="1"/>
</dbReference>
<dbReference type="Pfam" id="PF06920">
    <property type="entry name" value="DHR-2_Lobe_A"/>
    <property type="match status" value="1"/>
</dbReference>
<dbReference type="Pfam" id="PF23554">
    <property type="entry name" value="TPR_DOCK"/>
    <property type="match status" value="4"/>
</dbReference>
<feature type="compositionally biased region" description="Low complexity" evidence="8">
    <location>
        <begin position="726"/>
        <end position="743"/>
    </location>
</feature>
<comment type="subcellular location">
    <subcellularLocation>
        <location evidence="1">Cytoplasm</location>
    </subcellularLocation>
</comment>
<feature type="region of interest" description="Disordered" evidence="8">
    <location>
        <begin position="181"/>
        <end position="210"/>
    </location>
</feature>
<dbReference type="CDD" id="cd11684">
    <property type="entry name" value="DHR2_DOCK"/>
    <property type="match status" value="1"/>
</dbReference>
<feature type="compositionally biased region" description="Low complexity" evidence="8">
    <location>
        <begin position="708"/>
        <end position="717"/>
    </location>
</feature>
<comment type="similarity">
    <text evidence="7">Belongs to the DOCK family.</text>
</comment>
<dbReference type="GO" id="GO:0007264">
    <property type="term" value="P:small GTPase-mediated signal transduction"/>
    <property type="evidence" value="ECO:0007669"/>
    <property type="project" value="InterPro"/>
</dbReference>
<evidence type="ECO:0000256" key="6">
    <source>
        <dbReference type="PROSITE-ProRule" id="PRU00192"/>
    </source>
</evidence>
<feature type="compositionally biased region" description="Polar residues" evidence="8">
    <location>
        <begin position="2057"/>
        <end position="2075"/>
    </location>
</feature>
<protein>
    <submittedName>
        <fullName evidence="12">Variant sh3 domain containing protein</fullName>
    </submittedName>
</protein>
<dbReference type="InterPro" id="IPR046773">
    <property type="entry name" value="DOCKER_Lobe_C"/>
</dbReference>
<feature type="compositionally biased region" description="Low complexity" evidence="8">
    <location>
        <begin position="1130"/>
        <end position="1172"/>
    </location>
</feature>
<proteinExistence type="inferred from homology"/>
<dbReference type="GO" id="GO:0005085">
    <property type="term" value="F:guanyl-nucleotide exchange factor activity"/>
    <property type="evidence" value="ECO:0007669"/>
    <property type="project" value="UniProtKB-KW"/>
</dbReference>
<feature type="region of interest" description="Disordered" evidence="8">
    <location>
        <begin position="1115"/>
        <end position="1364"/>
    </location>
</feature>
<dbReference type="Gene3D" id="1.20.58.740">
    <property type="match status" value="1"/>
</dbReference>
<dbReference type="InterPro" id="IPR042455">
    <property type="entry name" value="DOCK_N_sub1"/>
</dbReference>
<dbReference type="Gene3D" id="1.20.1270.350">
    <property type="entry name" value="Dedicator of cytokinesis N-terminal subdomain"/>
    <property type="match status" value="1"/>
</dbReference>
<dbReference type="InterPro" id="IPR046770">
    <property type="entry name" value="DOCKER_Lobe_B"/>
</dbReference>
<organism evidence="12 13">
    <name type="scientific">Acanthamoeba castellanii (strain ATCC 30010 / Neff)</name>
    <dbReference type="NCBI Taxonomy" id="1257118"/>
    <lineage>
        <taxon>Eukaryota</taxon>
        <taxon>Amoebozoa</taxon>
        <taxon>Discosea</taxon>
        <taxon>Longamoebia</taxon>
        <taxon>Centramoebida</taxon>
        <taxon>Acanthamoebidae</taxon>
        <taxon>Acanthamoeba</taxon>
    </lineage>
</organism>
<dbReference type="Gene3D" id="2.30.30.40">
    <property type="entry name" value="SH3 Domains"/>
    <property type="match status" value="1"/>
</dbReference>
<feature type="compositionally biased region" description="Basic and acidic residues" evidence="8">
    <location>
        <begin position="193"/>
        <end position="202"/>
    </location>
</feature>
<keyword evidence="3" id="KW-0963">Cytoplasm</keyword>
<dbReference type="Pfam" id="PF14429">
    <property type="entry name" value="DOCK-C2"/>
    <property type="match status" value="1"/>
</dbReference>
<dbReference type="PROSITE" id="PS50002">
    <property type="entry name" value="SH3"/>
    <property type="match status" value="1"/>
</dbReference>
<dbReference type="InterPro" id="IPR043161">
    <property type="entry name" value="DOCK_C_lobe_A"/>
</dbReference>
<dbReference type="GeneID" id="14924174"/>
<evidence type="ECO:0000256" key="3">
    <source>
        <dbReference type="ARBA" id="ARBA00022490"/>
    </source>
</evidence>
<keyword evidence="2 6" id="KW-0728">SH3 domain</keyword>
<evidence type="ECO:0000256" key="5">
    <source>
        <dbReference type="ARBA" id="ARBA00022658"/>
    </source>
</evidence>
<dbReference type="OrthoDB" id="18896at2759"/>
<feature type="compositionally biased region" description="Basic and acidic residues" evidence="8">
    <location>
        <begin position="2047"/>
        <end position="2056"/>
    </location>
</feature>
<feature type="compositionally biased region" description="Low complexity" evidence="8">
    <location>
        <begin position="1314"/>
        <end position="1337"/>
    </location>
</feature>
<dbReference type="PROSITE" id="PS51650">
    <property type="entry name" value="C2_DOCK"/>
    <property type="match status" value="1"/>
</dbReference>
<dbReference type="KEGG" id="acan:ACA1_067840"/>
<dbReference type="InterPro" id="IPR056372">
    <property type="entry name" value="TPR_DOCK"/>
</dbReference>
<dbReference type="InterPro" id="IPR001452">
    <property type="entry name" value="SH3_domain"/>
</dbReference>
<dbReference type="Gene3D" id="1.25.40.410">
    <property type="match status" value="1"/>
</dbReference>
<dbReference type="STRING" id="1257118.L8HDE5"/>
<dbReference type="InterPro" id="IPR046769">
    <property type="entry name" value="DOCKER_Lobe_A"/>
</dbReference>
<evidence type="ECO:0000259" key="10">
    <source>
        <dbReference type="PROSITE" id="PS51650"/>
    </source>
</evidence>
<dbReference type="InterPro" id="IPR032376">
    <property type="entry name" value="DOCK_N"/>
</dbReference>
<keyword evidence="4" id="KW-0597">Phosphoprotein</keyword>
<feature type="compositionally biased region" description="Low complexity" evidence="8">
    <location>
        <begin position="1189"/>
        <end position="1223"/>
    </location>
</feature>